<protein>
    <recommendedName>
        <fullName evidence="4">DUF5673 domain-containing protein</fullName>
    </recommendedName>
</protein>
<sequence length="160" mass="18704">MIIDFFTVLLFIFVLLMYVYLILVRKSILIKSVKKKIVYVFISTVSLLILFMALSVEQSADQRIRSFLALLLVLSFLLDAKGFSDDRLILGPFDRKGILYRDIDKMALLLKEEEIWLNYFKDGRRGPMLKFSIPLEELLCFLSDRLNEEAEINILVDENQ</sequence>
<evidence type="ECO:0000313" key="2">
    <source>
        <dbReference type="EMBL" id="GGC81197.1"/>
    </source>
</evidence>
<keyword evidence="1" id="KW-1133">Transmembrane helix</keyword>
<dbReference type="EMBL" id="BMKI01000001">
    <property type="protein sequence ID" value="GGC81197.1"/>
    <property type="molecule type" value="Genomic_DNA"/>
</dbReference>
<proteinExistence type="predicted"/>
<feature type="transmembrane region" description="Helical" evidence="1">
    <location>
        <begin position="6"/>
        <end position="25"/>
    </location>
</feature>
<keyword evidence="1" id="KW-0812">Transmembrane</keyword>
<evidence type="ECO:0000313" key="3">
    <source>
        <dbReference type="Proteomes" id="UP000630615"/>
    </source>
</evidence>
<organism evidence="2 3">
    <name type="scientific">Enterococcus wangshanyuanii</name>
    <dbReference type="NCBI Taxonomy" id="2005703"/>
    <lineage>
        <taxon>Bacteria</taxon>
        <taxon>Bacillati</taxon>
        <taxon>Bacillota</taxon>
        <taxon>Bacilli</taxon>
        <taxon>Lactobacillales</taxon>
        <taxon>Enterococcaceae</taxon>
        <taxon>Enterococcus</taxon>
    </lineage>
</organism>
<feature type="transmembrane region" description="Helical" evidence="1">
    <location>
        <begin position="37"/>
        <end position="56"/>
    </location>
</feature>
<keyword evidence="3" id="KW-1185">Reference proteome</keyword>
<dbReference type="Proteomes" id="UP000630615">
    <property type="component" value="Unassembled WGS sequence"/>
</dbReference>
<reference evidence="3" key="1">
    <citation type="journal article" date="2019" name="Int. J. Syst. Evol. Microbiol.">
        <title>The Global Catalogue of Microorganisms (GCM) 10K type strain sequencing project: providing services to taxonomists for standard genome sequencing and annotation.</title>
        <authorList>
            <consortium name="The Broad Institute Genomics Platform"/>
            <consortium name="The Broad Institute Genome Sequencing Center for Infectious Disease"/>
            <person name="Wu L."/>
            <person name="Ma J."/>
        </authorList>
    </citation>
    <scope>NUCLEOTIDE SEQUENCE [LARGE SCALE GENOMIC DNA]</scope>
    <source>
        <strain evidence="3">CGMCC 1.15942</strain>
    </source>
</reference>
<keyword evidence="1" id="KW-0472">Membrane</keyword>
<comment type="caution">
    <text evidence="2">The sequence shown here is derived from an EMBL/GenBank/DDBJ whole genome shotgun (WGS) entry which is preliminary data.</text>
</comment>
<evidence type="ECO:0000256" key="1">
    <source>
        <dbReference type="SAM" id="Phobius"/>
    </source>
</evidence>
<accession>A0ABQ1NN00</accession>
<gene>
    <name evidence="2" type="ORF">GCM10011573_08520</name>
</gene>
<evidence type="ECO:0008006" key="4">
    <source>
        <dbReference type="Google" id="ProtNLM"/>
    </source>
</evidence>
<dbReference type="RefSeq" id="WP_088271638.1">
    <property type="nucleotide sequence ID" value="NZ_BMKI01000001.1"/>
</dbReference>
<name>A0ABQ1NN00_9ENTE</name>